<proteinExistence type="predicted"/>
<feature type="transmembrane region" description="Helical" evidence="6">
    <location>
        <begin position="114"/>
        <end position="134"/>
    </location>
</feature>
<feature type="transmembrane region" description="Helical" evidence="6">
    <location>
        <begin position="233"/>
        <end position="254"/>
    </location>
</feature>
<dbReference type="STRING" id="436010.A0A166HJF1"/>
<evidence type="ECO:0000256" key="2">
    <source>
        <dbReference type="ARBA" id="ARBA00022692"/>
    </source>
</evidence>
<comment type="subcellular location">
    <subcellularLocation>
        <location evidence="1">Membrane</location>
        <topology evidence="1">Multi-pass membrane protein</topology>
    </subcellularLocation>
</comment>
<dbReference type="PANTHER" id="PTHR23294:SF17">
    <property type="entry name" value="DUF895 DOMAIN MEMBRANE PROTEIN"/>
    <property type="match status" value="1"/>
</dbReference>
<dbReference type="InterPro" id="IPR010291">
    <property type="entry name" value="Ion_channel_UNC-93"/>
</dbReference>
<feature type="transmembrane region" description="Helical" evidence="6">
    <location>
        <begin position="48"/>
        <end position="67"/>
    </location>
</feature>
<evidence type="ECO:0000313" key="8">
    <source>
        <dbReference type="Proteomes" id="UP000076532"/>
    </source>
</evidence>
<evidence type="ECO:0000256" key="1">
    <source>
        <dbReference type="ARBA" id="ARBA00004141"/>
    </source>
</evidence>
<keyword evidence="8" id="KW-1185">Reference proteome</keyword>
<keyword evidence="4 6" id="KW-0472">Membrane</keyword>
<dbReference type="OrthoDB" id="196103at2759"/>
<feature type="transmembrane region" description="Helical" evidence="6">
    <location>
        <begin position="266"/>
        <end position="290"/>
    </location>
</feature>
<feature type="transmembrane region" description="Helical" evidence="6">
    <location>
        <begin position="310"/>
        <end position="329"/>
    </location>
</feature>
<organism evidence="7 8">
    <name type="scientific">Athelia psychrophila</name>
    <dbReference type="NCBI Taxonomy" id="1759441"/>
    <lineage>
        <taxon>Eukaryota</taxon>
        <taxon>Fungi</taxon>
        <taxon>Dikarya</taxon>
        <taxon>Basidiomycota</taxon>
        <taxon>Agaricomycotina</taxon>
        <taxon>Agaricomycetes</taxon>
        <taxon>Agaricomycetidae</taxon>
        <taxon>Atheliales</taxon>
        <taxon>Atheliaceae</taxon>
        <taxon>Athelia</taxon>
    </lineage>
</organism>
<dbReference type="SUPFAM" id="SSF103473">
    <property type="entry name" value="MFS general substrate transporter"/>
    <property type="match status" value="1"/>
</dbReference>
<feature type="region of interest" description="Disordered" evidence="5">
    <location>
        <begin position="416"/>
        <end position="438"/>
    </location>
</feature>
<feature type="transmembrane region" description="Helical" evidence="6">
    <location>
        <begin position="203"/>
        <end position="221"/>
    </location>
</feature>
<dbReference type="GO" id="GO:0016020">
    <property type="term" value="C:membrane"/>
    <property type="evidence" value="ECO:0007669"/>
    <property type="project" value="UniProtKB-SubCell"/>
</dbReference>
<evidence type="ECO:0000256" key="3">
    <source>
        <dbReference type="ARBA" id="ARBA00022989"/>
    </source>
</evidence>
<dbReference type="Gene3D" id="1.20.1250.20">
    <property type="entry name" value="MFS general substrate transporter like domains"/>
    <property type="match status" value="1"/>
</dbReference>
<accession>A0A166HJF1</accession>
<sequence>MFSAIGNLGAGGLSNVSLSDTANGVLYGCFAVTGLVSGGICNLLGPRFTLFLGTLGYALYVGSLWCYQTQGTGWFLILAGAILGVTAALLWSAQGEIMMSYPLEKDKGRSFGMFWAIFQFGTFIGSVIALAINIEKGGLNAVSTSTYVAFLIIIFIGIASSWLILPPNKVVRGDGTLVKLQAKTSVKAEVLAMVKLFTDWRMLALLPMFFASNYFYAYQSAVNAFRFDGPTRALNGTLEAAGAIIGAVIIGFILDIKFLSRRNRGYLGLAIVTGLTLIVWAIGLSWQVSFTRASVLTKINYKDADYTGKGALFFFYYFSDSCFQALAYWIMSAMTNDPFKLARYAGFYKALQSAGSAGSYGMDAVATPFLNEILGSWILTLFAFPLAFLVIRTIKETNYDDEQTVYVDDIKAGEVEAGTEGGSEEKASIKSGSAAPAA</sequence>
<gene>
    <name evidence="7" type="ORF">FIBSPDRAFT_744638</name>
</gene>
<feature type="transmembrane region" description="Helical" evidence="6">
    <location>
        <begin position="73"/>
        <end position="93"/>
    </location>
</feature>
<protein>
    <submittedName>
        <fullName evidence="7">MFS general substrate transporter</fullName>
    </submittedName>
</protein>
<dbReference type="PANTHER" id="PTHR23294">
    <property type="entry name" value="ET TRANSLATION PRODUCT-RELATED"/>
    <property type="match status" value="1"/>
</dbReference>
<dbReference type="InterPro" id="IPR051617">
    <property type="entry name" value="UNC-93-like_regulator"/>
</dbReference>
<keyword evidence="2 6" id="KW-0812">Transmembrane</keyword>
<dbReference type="InterPro" id="IPR036259">
    <property type="entry name" value="MFS_trans_sf"/>
</dbReference>
<evidence type="ECO:0000256" key="4">
    <source>
        <dbReference type="ARBA" id="ARBA00023136"/>
    </source>
</evidence>
<dbReference type="EMBL" id="KV417568">
    <property type="protein sequence ID" value="KZP18924.1"/>
    <property type="molecule type" value="Genomic_DNA"/>
</dbReference>
<feature type="transmembrane region" description="Helical" evidence="6">
    <location>
        <begin position="146"/>
        <end position="165"/>
    </location>
</feature>
<dbReference type="AlphaFoldDB" id="A0A166HJF1"/>
<name>A0A166HJF1_9AGAM</name>
<reference evidence="7 8" key="1">
    <citation type="journal article" date="2016" name="Mol. Biol. Evol.">
        <title>Comparative Genomics of Early-Diverging Mushroom-Forming Fungi Provides Insights into the Origins of Lignocellulose Decay Capabilities.</title>
        <authorList>
            <person name="Nagy L.G."/>
            <person name="Riley R."/>
            <person name="Tritt A."/>
            <person name="Adam C."/>
            <person name="Daum C."/>
            <person name="Floudas D."/>
            <person name="Sun H."/>
            <person name="Yadav J.S."/>
            <person name="Pangilinan J."/>
            <person name="Larsson K.H."/>
            <person name="Matsuura K."/>
            <person name="Barry K."/>
            <person name="Labutti K."/>
            <person name="Kuo R."/>
            <person name="Ohm R.A."/>
            <person name="Bhattacharya S.S."/>
            <person name="Shirouzu T."/>
            <person name="Yoshinaga Y."/>
            <person name="Martin F.M."/>
            <person name="Grigoriev I.V."/>
            <person name="Hibbett D.S."/>
        </authorList>
    </citation>
    <scope>NUCLEOTIDE SEQUENCE [LARGE SCALE GENOMIC DNA]</scope>
    <source>
        <strain evidence="7 8">CBS 109695</strain>
    </source>
</reference>
<keyword evidence="3 6" id="KW-1133">Transmembrane helix</keyword>
<evidence type="ECO:0000313" key="7">
    <source>
        <dbReference type="EMBL" id="KZP18924.1"/>
    </source>
</evidence>
<evidence type="ECO:0000256" key="6">
    <source>
        <dbReference type="SAM" id="Phobius"/>
    </source>
</evidence>
<evidence type="ECO:0000256" key="5">
    <source>
        <dbReference type="SAM" id="MobiDB-lite"/>
    </source>
</evidence>
<dbReference type="Pfam" id="PF05978">
    <property type="entry name" value="UNC-93"/>
    <property type="match status" value="1"/>
</dbReference>
<feature type="transmembrane region" description="Helical" evidence="6">
    <location>
        <begin position="373"/>
        <end position="391"/>
    </location>
</feature>
<dbReference type="Proteomes" id="UP000076532">
    <property type="component" value="Unassembled WGS sequence"/>
</dbReference>